<dbReference type="GO" id="GO:0008528">
    <property type="term" value="F:G protein-coupled peptide receptor activity"/>
    <property type="evidence" value="ECO:0007669"/>
    <property type="project" value="InterPro"/>
</dbReference>
<feature type="transmembrane region" description="Helical" evidence="1">
    <location>
        <begin position="149"/>
        <end position="167"/>
    </location>
</feature>
<dbReference type="PANTHER" id="PTHR22751:SF166">
    <property type="entry name" value="G-PROTEIN COUPLED RECEPTORS FAMILY 1 PROFILE DOMAIN-CONTAINING PROTEIN"/>
    <property type="match status" value="1"/>
</dbReference>
<dbReference type="Pfam" id="PF10324">
    <property type="entry name" value="7TM_GPCR_Srw"/>
    <property type="match status" value="1"/>
</dbReference>
<feature type="transmembrane region" description="Helical" evidence="1">
    <location>
        <begin position="30"/>
        <end position="49"/>
    </location>
</feature>
<accession>G0PMN3</accession>
<dbReference type="HOGENOM" id="CLU_980795_0_0_1"/>
<evidence type="ECO:0000256" key="1">
    <source>
        <dbReference type="SAM" id="Phobius"/>
    </source>
</evidence>
<dbReference type="InterPro" id="IPR019427">
    <property type="entry name" value="7TM_GPCR_serpentine_rcpt_Srw"/>
</dbReference>
<keyword evidence="1" id="KW-0472">Membrane</keyword>
<reference evidence="3" key="1">
    <citation type="submission" date="2011-07" db="EMBL/GenBank/DDBJ databases">
        <authorList>
            <consortium name="Caenorhabditis brenneri Sequencing and Analysis Consortium"/>
            <person name="Wilson R.K."/>
        </authorList>
    </citation>
    <scope>NUCLEOTIDE SEQUENCE [LARGE SCALE GENOMIC DNA]</scope>
    <source>
        <strain evidence="3">PB2801</strain>
    </source>
</reference>
<protein>
    <recommendedName>
        <fullName evidence="4">G-protein coupled receptors family 1 profile domain-containing protein</fullName>
    </recommendedName>
</protein>
<evidence type="ECO:0008006" key="4">
    <source>
        <dbReference type="Google" id="ProtNLM"/>
    </source>
</evidence>
<dbReference type="FunCoup" id="G0PMN3">
    <property type="interactions" value="227"/>
</dbReference>
<evidence type="ECO:0000313" key="3">
    <source>
        <dbReference type="Proteomes" id="UP000008068"/>
    </source>
</evidence>
<dbReference type="AlphaFoldDB" id="G0PMN3"/>
<dbReference type="eggNOG" id="ENOG502TJYN">
    <property type="taxonomic scope" value="Eukaryota"/>
</dbReference>
<feature type="transmembrane region" description="Helical" evidence="1">
    <location>
        <begin position="248"/>
        <end position="269"/>
    </location>
</feature>
<keyword evidence="3" id="KW-1185">Reference proteome</keyword>
<dbReference type="InParanoid" id="G0PMN3"/>
<dbReference type="OMA" id="DIESAMQ"/>
<sequence length="284" mass="32882">MTLISGFESLEYQQNVLSFLLFWTNLSHSVFLYATPIGVLINFLHFLVLTRKNLRSNVIFELLIGICVFNILDHLLAFKKELDPIFQNPNYCAGYGSFMSTVFSVLCQYMRQISTTVSRFLVAILGFLHISNLPFQGNPWLQKTLKPSTVTYTILTVTVITSFWYYVSMFYKQSIRVLRPTDICFDVKNISGMNRDEQFTIDQFHTEYQEVFELIVDIESAMQLMFPTVYLVLVIILVKFRSYGEKSLTSLVITLVFINLILDIPALILKKVLPFFPITFMELA</sequence>
<evidence type="ECO:0000313" key="2">
    <source>
        <dbReference type="EMBL" id="EGT38070.1"/>
    </source>
</evidence>
<keyword evidence="1" id="KW-0812">Transmembrane</keyword>
<keyword evidence="1" id="KW-1133">Transmembrane helix</keyword>
<dbReference type="PANTHER" id="PTHR22751">
    <property type="entry name" value="G-PROTEIN COUPLED RECEPTOR-RELATED"/>
    <property type="match status" value="1"/>
</dbReference>
<dbReference type="Proteomes" id="UP000008068">
    <property type="component" value="Unassembled WGS sequence"/>
</dbReference>
<feature type="transmembrane region" description="Helical" evidence="1">
    <location>
        <begin position="58"/>
        <end position="78"/>
    </location>
</feature>
<gene>
    <name evidence="2" type="ORF">CAEBREN_06227</name>
</gene>
<name>G0PMN3_CAEBE</name>
<feature type="transmembrane region" description="Helical" evidence="1">
    <location>
        <begin position="93"/>
        <end position="110"/>
    </location>
</feature>
<feature type="transmembrane region" description="Helical" evidence="1">
    <location>
        <begin position="117"/>
        <end position="137"/>
    </location>
</feature>
<proteinExistence type="predicted"/>
<dbReference type="EMBL" id="GL381455">
    <property type="protein sequence ID" value="EGT38070.1"/>
    <property type="molecule type" value="Genomic_DNA"/>
</dbReference>
<organism evidence="3">
    <name type="scientific">Caenorhabditis brenneri</name>
    <name type="common">Nematode worm</name>
    <dbReference type="NCBI Taxonomy" id="135651"/>
    <lineage>
        <taxon>Eukaryota</taxon>
        <taxon>Metazoa</taxon>
        <taxon>Ecdysozoa</taxon>
        <taxon>Nematoda</taxon>
        <taxon>Chromadorea</taxon>
        <taxon>Rhabditida</taxon>
        <taxon>Rhabditina</taxon>
        <taxon>Rhabditomorpha</taxon>
        <taxon>Rhabditoidea</taxon>
        <taxon>Rhabditidae</taxon>
        <taxon>Peloderinae</taxon>
        <taxon>Caenorhabditis</taxon>
    </lineage>
</organism>